<evidence type="ECO:0008006" key="3">
    <source>
        <dbReference type="Google" id="ProtNLM"/>
    </source>
</evidence>
<dbReference type="Gene3D" id="3.10.450.50">
    <property type="match status" value="1"/>
</dbReference>
<dbReference type="Proteomes" id="UP001254608">
    <property type="component" value="Unassembled WGS sequence"/>
</dbReference>
<sequence length="78" mass="8810">MRRFFFGFRSLAAALFLIDTQAQRCTQFAGYYEDEYRKEDGAWKISASRFVVSSILVLDLSESLAQCVFAGRALPMAA</sequence>
<comment type="caution">
    <text evidence="1">The sequence shown here is derived from an EMBL/GenBank/DDBJ whole genome shotgun (WGS) entry which is preliminary data.</text>
</comment>
<gene>
    <name evidence="1" type="ORF">RM530_16025</name>
</gene>
<dbReference type="SUPFAM" id="SSF54427">
    <property type="entry name" value="NTF2-like"/>
    <property type="match status" value="1"/>
</dbReference>
<organism evidence="1 2">
    <name type="scientific">Banduia mediterranea</name>
    <dbReference type="NCBI Taxonomy" id="3075609"/>
    <lineage>
        <taxon>Bacteria</taxon>
        <taxon>Pseudomonadati</taxon>
        <taxon>Pseudomonadota</taxon>
        <taxon>Gammaproteobacteria</taxon>
        <taxon>Nevskiales</taxon>
        <taxon>Algiphilaceae</taxon>
        <taxon>Banduia</taxon>
    </lineage>
</organism>
<accession>A0ABU2WLX2</accession>
<evidence type="ECO:0000313" key="1">
    <source>
        <dbReference type="EMBL" id="MDT0498857.1"/>
    </source>
</evidence>
<evidence type="ECO:0000313" key="2">
    <source>
        <dbReference type="Proteomes" id="UP001254608"/>
    </source>
</evidence>
<keyword evidence="2" id="KW-1185">Reference proteome</keyword>
<reference evidence="1 2" key="1">
    <citation type="submission" date="2023-09" db="EMBL/GenBank/DDBJ databases">
        <authorList>
            <person name="Rey-Velasco X."/>
        </authorList>
    </citation>
    <scope>NUCLEOTIDE SEQUENCE [LARGE SCALE GENOMIC DNA]</scope>
    <source>
        <strain evidence="1 2">W345</strain>
    </source>
</reference>
<dbReference type="EMBL" id="JAVRIC010000028">
    <property type="protein sequence ID" value="MDT0498857.1"/>
    <property type="molecule type" value="Genomic_DNA"/>
</dbReference>
<name>A0ABU2WLX2_9GAMM</name>
<dbReference type="RefSeq" id="WP_311366269.1">
    <property type="nucleotide sequence ID" value="NZ_JAVRIC010000028.1"/>
</dbReference>
<proteinExistence type="predicted"/>
<protein>
    <recommendedName>
        <fullName evidence="3">SnoaL-like domain-containing protein</fullName>
    </recommendedName>
</protein>
<dbReference type="InterPro" id="IPR032710">
    <property type="entry name" value="NTF2-like_dom_sf"/>
</dbReference>